<dbReference type="AlphaFoldDB" id="A0AA39J4U8"/>
<keyword evidence="2" id="KW-1185">Reference proteome</keyword>
<feature type="non-terminal residue" evidence="1">
    <location>
        <position position="1"/>
    </location>
</feature>
<name>A0AA39J4U8_ARMTA</name>
<dbReference type="GeneID" id="85358502"/>
<evidence type="ECO:0000313" key="1">
    <source>
        <dbReference type="EMBL" id="KAK0435327.1"/>
    </source>
</evidence>
<reference evidence="1" key="1">
    <citation type="submission" date="2023-06" db="EMBL/GenBank/DDBJ databases">
        <authorList>
            <consortium name="Lawrence Berkeley National Laboratory"/>
            <person name="Ahrendt S."/>
            <person name="Sahu N."/>
            <person name="Indic B."/>
            <person name="Wong-Bajracharya J."/>
            <person name="Merenyi Z."/>
            <person name="Ke H.-M."/>
            <person name="Monk M."/>
            <person name="Kocsube S."/>
            <person name="Drula E."/>
            <person name="Lipzen A."/>
            <person name="Balint B."/>
            <person name="Henrissat B."/>
            <person name="Andreopoulos B."/>
            <person name="Martin F.M."/>
            <person name="Harder C.B."/>
            <person name="Rigling D."/>
            <person name="Ford K.L."/>
            <person name="Foster G.D."/>
            <person name="Pangilinan J."/>
            <person name="Papanicolaou A."/>
            <person name="Barry K."/>
            <person name="LaButti K."/>
            <person name="Viragh M."/>
            <person name="Koriabine M."/>
            <person name="Yan M."/>
            <person name="Riley R."/>
            <person name="Champramary S."/>
            <person name="Plett K.L."/>
            <person name="Tsai I.J."/>
            <person name="Slot J."/>
            <person name="Sipos G."/>
            <person name="Plett J."/>
            <person name="Nagy L.G."/>
            <person name="Grigoriev I.V."/>
        </authorList>
    </citation>
    <scope>NUCLEOTIDE SEQUENCE</scope>
    <source>
        <strain evidence="1">CCBAS 213</strain>
    </source>
</reference>
<dbReference type="EMBL" id="JAUEPS010000154">
    <property type="protein sequence ID" value="KAK0435327.1"/>
    <property type="molecule type" value="Genomic_DNA"/>
</dbReference>
<evidence type="ECO:0000313" key="2">
    <source>
        <dbReference type="Proteomes" id="UP001175211"/>
    </source>
</evidence>
<protein>
    <submittedName>
        <fullName evidence="1">Uncharacterized protein</fullName>
    </submittedName>
</protein>
<organism evidence="1 2">
    <name type="scientific">Armillaria tabescens</name>
    <name type="common">Ringless honey mushroom</name>
    <name type="synonym">Agaricus tabescens</name>
    <dbReference type="NCBI Taxonomy" id="1929756"/>
    <lineage>
        <taxon>Eukaryota</taxon>
        <taxon>Fungi</taxon>
        <taxon>Dikarya</taxon>
        <taxon>Basidiomycota</taxon>
        <taxon>Agaricomycotina</taxon>
        <taxon>Agaricomycetes</taxon>
        <taxon>Agaricomycetidae</taxon>
        <taxon>Agaricales</taxon>
        <taxon>Marasmiineae</taxon>
        <taxon>Physalacriaceae</taxon>
        <taxon>Desarmillaria</taxon>
    </lineage>
</organism>
<gene>
    <name evidence="1" type="ORF">EV420DRAFT_1593652</name>
</gene>
<dbReference type="RefSeq" id="XP_060321939.1">
    <property type="nucleotide sequence ID" value="XM_060474954.1"/>
</dbReference>
<sequence length="179" mass="20658">MYMTLLGRPAASHYTACTLFIQRVTCTVLCATRGTLREVDMKHVFYGASRMEAAILDISRIQKVNYHLFDFSKTSFIISIRCLSYCLDRSDQPAALKQLHIHMVPAARPESLEKVYFDILALLDGILIHSRYHFFEFVHFHLLAESDSWDWIEPKDFQDNILTSLPKLRSLGLLAVDFL</sequence>
<dbReference type="Proteomes" id="UP001175211">
    <property type="component" value="Unassembled WGS sequence"/>
</dbReference>
<comment type="caution">
    <text evidence="1">The sequence shown here is derived from an EMBL/GenBank/DDBJ whole genome shotgun (WGS) entry which is preliminary data.</text>
</comment>
<proteinExistence type="predicted"/>
<accession>A0AA39J4U8</accession>